<proteinExistence type="predicted"/>
<feature type="domain" description="Phytase-like" evidence="2">
    <location>
        <begin position="138"/>
        <end position="429"/>
    </location>
</feature>
<feature type="signal peptide" evidence="1">
    <location>
        <begin position="1"/>
        <end position="21"/>
    </location>
</feature>
<evidence type="ECO:0000256" key="1">
    <source>
        <dbReference type="SAM" id="SignalP"/>
    </source>
</evidence>
<evidence type="ECO:0000259" key="2">
    <source>
        <dbReference type="Pfam" id="PF13449"/>
    </source>
</evidence>
<dbReference type="PANTHER" id="PTHR37957">
    <property type="entry name" value="BLR7070 PROTEIN"/>
    <property type="match status" value="1"/>
</dbReference>
<keyword evidence="1" id="KW-0732">Signal</keyword>
<reference evidence="3 4" key="1">
    <citation type="journal article" date="2014" name="Genome Biol. Evol.">
        <title>Comparative genomics and transcriptomics analyses reveal divergent lifestyle features of nematode endoparasitic fungus Hirsutella minnesotensis.</title>
        <authorList>
            <person name="Lai Y."/>
            <person name="Liu K."/>
            <person name="Zhang X."/>
            <person name="Zhang X."/>
            <person name="Li K."/>
            <person name="Wang N."/>
            <person name="Shu C."/>
            <person name="Wu Y."/>
            <person name="Wang C."/>
            <person name="Bushley K.E."/>
            <person name="Xiang M."/>
            <person name="Liu X."/>
        </authorList>
    </citation>
    <scope>NUCLEOTIDE SEQUENCE [LARGE SCALE GENOMIC DNA]</scope>
    <source>
        <strain evidence="3 4">3608</strain>
    </source>
</reference>
<gene>
    <name evidence="3" type="ORF">HIM_05178</name>
</gene>
<dbReference type="Proteomes" id="UP000054481">
    <property type="component" value="Unassembled WGS sequence"/>
</dbReference>
<keyword evidence="4" id="KW-1185">Reference proteome</keyword>
<dbReference type="InterPro" id="IPR027372">
    <property type="entry name" value="Phytase-like_dom"/>
</dbReference>
<evidence type="ECO:0000313" key="3">
    <source>
        <dbReference type="EMBL" id="KJZ75482.1"/>
    </source>
</evidence>
<accession>A0A0F8A0M4</accession>
<feature type="chain" id="PRO_5005437380" description="Phytase-like domain-containing protein" evidence="1">
    <location>
        <begin position="22"/>
        <end position="482"/>
    </location>
</feature>
<name>A0A0F8A0M4_9HYPO</name>
<dbReference type="EMBL" id="KQ030517">
    <property type="protein sequence ID" value="KJZ75482.1"/>
    <property type="molecule type" value="Genomic_DNA"/>
</dbReference>
<evidence type="ECO:0000313" key="4">
    <source>
        <dbReference type="Proteomes" id="UP000054481"/>
    </source>
</evidence>
<dbReference type="PANTHER" id="PTHR37957:SF1">
    <property type="entry name" value="PHYTASE-LIKE DOMAIN-CONTAINING PROTEIN"/>
    <property type="match status" value="1"/>
</dbReference>
<dbReference type="Pfam" id="PF13449">
    <property type="entry name" value="Phytase-like"/>
    <property type="match status" value="1"/>
</dbReference>
<dbReference type="AlphaFoldDB" id="A0A0F8A0M4"/>
<sequence length="482" mass="52109">MFYFTAVLLLGSLSQFHPVHGAPTITPPGNGTVDFDGRSFVNKGLVGFGRINGSSVDKFGETLGGLGSSIVLESFKPSKDGAYTGTLRLNPDRGHNTVTTTDYRARSHTFSFTFNPSNSNATGENVALKYETSILYRTDPDSNFTTGLDAIGVGPISNYSRGLPIAPSNRHVSFDIEGSAPSNQRNVSFISDEYGPYIYTIESDTGMVLAATAPPDAILPMIDGRLNFTSEKNPTSGRAINLGFEGLTFHSKTGMLNRHTRLLGYDARDPLKLSLKSEYVVPLPQSSSGKTYPPSELHAVDANTFLILSRDNNGLGENKTMSQYKQADLASTKGATNIAGSKYDQAANPVTTEKGMKLNPDIKPATYQPFLSLIDKDQLSRFGLHNGGKADRDLIAAKLESLAIANLVDPNTNKATGDQLLFVVSDNDFITAKGHQAAQVKDGSYKVEPYADKYAVDNKVDCDTQVFIYRVTLPGWEEAKAN</sequence>
<protein>
    <recommendedName>
        <fullName evidence="2">Phytase-like domain-containing protein</fullName>
    </recommendedName>
</protein>
<dbReference type="OrthoDB" id="425936at2759"/>
<organism evidence="3 4">
    <name type="scientific">Hirsutella minnesotensis 3608</name>
    <dbReference type="NCBI Taxonomy" id="1043627"/>
    <lineage>
        <taxon>Eukaryota</taxon>
        <taxon>Fungi</taxon>
        <taxon>Dikarya</taxon>
        <taxon>Ascomycota</taxon>
        <taxon>Pezizomycotina</taxon>
        <taxon>Sordariomycetes</taxon>
        <taxon>Hypocreomycetidae</taxon>
        <taxon>Hypocreales</taxon>
        <taxon>Ophiocordycipitaceae</taxon>
        <taxon>Hirsutella</taxon>
    </lineage>
</organism>